<protein>
    <recommendedName>
        <fullName evidence="4 6">dTDP-4-dehydrorhamnose reductase</fullName>
        <ecNumber evidence="3 6">1.1.1.133</ecNumber>
    </recommendedName>
</protein>
<organism evidence="8 10">
    <name type="scientific">Myroides marinus</name>
    <dbReference type="NCBI Taxonomy" id="703342"/>
    <lineage>
        <taxon>Bacteria</taxon>
        <taxon>Pseudomonadati</taxon>
        <taxon>Bacteroidota</taxon>
        <taxon>Flavobacteriia</taxon>
        <taxon>Flavobacteriales</taxon>
        <taxon>Flavobacteriaceae</taxon>
        <taxon>Myroides</taxon>
    </lineage>
</organism>
<dbReference type="OrthoDB" id="9803892at2"/>
<evidence type="ECO:0000313" key="8">
    <source>
        <dbReference type="EMBL" id="KZE81377.1"/>
    </source>
</evidence>
<name>A0A163ZAF0_9FLAO</name>
<dbReference type="GO" id="GO:0008831">
    <property type="term" value="F:dTDP-4-dehydrorhamnose reductase activity"/>
    <property type="evidence" value="ECO:0007669"/>
    <property type="project" value="UniProtKB-EC"/>
</dbReference>
<dbReference type="NCBIfam" id="TIGR01214">
    <property type="entry name" value="rmlD"/>
    <property type="match status" value="1"/>
</dbReference>
<dbReference type="RefSeq" id="WP_038985513.1">
    <property type="nucleotide sequence ID" value="NZ_FNYS01000002.1"/>
</dbReference>
<dbReference type="PANTHER" id="PTHR10491">
    <property type="entry name" value="DTDP-4-DEHYDRORHAMNOSE REDUCTASE"/>
    <property type="match status" value="1"/>
</dbReference>
<reference evidence="8 10" key="1">
    <citation type="submission" date="2016-01" db="EMBL/GenBank/DDBJ databases">
        <title>Whole genome sequencing of Myroides marinus L41.</title>
        <authorList>
            <person name="Hong K.W."/>
        </authorList>
    </citation>
    <scope>NUCLEOTIDE SEQUENCE [LARGE SCALE GENOMIC DNA]</scope>
    <source>
        <strain evidence="8 10">L41</strain>
    </source>
</reference>
<evidence type="ECO:0000313" key="11">
    <source>
        <dbReference type="Proteomes" id="UP000183077"/>
    </source>
</evidence>
<dbReference type="GeneID" id="82256084"/>
<evidence type="ECO:0000256" key="1">
    <source>
        <dbReference type="ARBA" id="ARBA00004781"/>
    </source>
</evidence>
<comment type="catalytic activity">
    <reaction evidence="5">
        <text>dTDP-beta-L-rhamnose + NADP(+) = dTDP-4-dehydro-beta-L-rhamnose + NADPH + H(+)</text>
        <dbReference type="Rhea" id="RHEA:21796"/>
        <dbReference type="ChEBI" id="CHEBI:15378"/>
        <dbReference type="ChEBI" id="CHEBI:57510"/>
        <dbReference type="ChEBI" id="CHEBI:57783"/>
        <dbReference type="ChEBI" id="CHEBI:58349"/>
        <dbReference type="ChEBI" id="CHEBI:62830"/>
        <dbReference type="EC" id="1.1.1.133"/>
    </reaction>
</comment>
<gene>
    <name evidence="8" type="ORF">AV926_08830</name>
    <name evidence="9" type="ORF">SAMN04488018_102394</name>
</gene>
<evidence type="ECO:0000256" key="5">
    <source>
        <dbReference type="ARBA" id="ARBA00048200"/>
    </source>
</evidence>
<keyword evidence="6" id="KW-0521">NADP</keyword>
<dbReference type="PANTHER" id="PTHR10491:SF4">
    <property type="entry name" value="METHIONINE ADENOSYLTRANSFERASE 2 SUBUNIT BETA"/>
    <property type="match status" value="1"/>
</dbReference>
<dbReference type="InterPro" id="IPR005913">
    <property type="entry name" value="dTDP_dehydrorham_reduct"/>
</dbReference>
<dbReference type="EMBL" id="LQNU01000053">
    <property type="protein sequence ID" value="KZE81377.1"/>
    <property type="molecule type" value="Genomic_DNA"/>
</dbReference>
<dbReference type="InterPro" id="IPR036291">
    <property type="entry name" value="NAD(P)-bd_dom_sf"/>
</dbReference>
<accession>A0A163ZAF0</accession>
<dbReference type="Proteomes" id="UP000076630">
    <property type="component" value="Unassembled WGS sequence"/>
</dbReference>
<dbReference type="GO" id="GO:0005829">
    <property type="term" value="C:cytosol"/>
    <property type="evidence" value="ECO:0007669"/>
    <property type="project" value="TreeGrafter"/>
</dbReference>
<keyword evidence="10" id="KW-1185">Reference proteome</keyword>
<dbReference type="SUPFAM" id="SSF51735">
    <property type="entry name" value="NAD(P)-binding Rossmann-fold domains"/>
    <property type="match status" value="1"/>
</dbReference>
<dbReference type="EC" id="1.1.1.133" evidence="3 6"/>
<comment type="pathway">
    <text evidence="1 6">Carbohydrate biosynthesis; dTDP-L-rhamnose biosynthesis.</text>
</comment>
<dbReference type="InterPro" id="IPR029903">
    <property type="entry name" value="RmlD-like-bd"/>
</dbReference>
<dbReference type="AlphaFoldDB" id="A0A163ZAF0"/>
<dbReference type="UniPathway" id="UPA00124"/>
<evidence type="ECO:0000256" key="4">
    <source>
        <dbReference type="ARBA" id="ARBA00017099"/>
    </source>
</evidence>
<evidence type="ECO:0000259" key="7">
    <source>
        <dbReference type="Pfam" id="PF04321"/>
    </source>
</evidence>
<comment type="function">
    <text evidence="6">Catalyzes the reduction of dTDP-6-deoxy-L-lyxo-4-hexulose to yield dTDP-L-rhamnose.</text>
</comment>
<evidence type="ECO:0000256" key="3">
    <source>
        <dbReference type="ARBA" id="ARBA00012929"/>
    </source>
</evidence>
<evidence type="ECO:0000313" key="9">
    <source>
        <dbReference type="EMBL" id="SEI64221.1"/>
    </source>
</evidence>
<keyword evidence="6" id="KW-0560">Oxidoreductase</keyword>
<dbReference type="EMBL" id="FNYS01000002">
    <property type="protein sequence ID" value="SEI64221.1"/>
    <property type="molecule type" value="Genomic_DNA"/>
</dbReference>
<dbReference type="CDD" id="cd05254">
    <property type="entry name" value="dTDP_HR_like_SDR_e"/>
    <property type="match status" value="1"/>
</dbReference>
<evidence type="ECO:0000256" key="2">
    <source>
        <dbReference type="ARBA" id="ARBA00010944"/>
    </source>
</evidence>
<dbReference type="GO" id="GO:0019305">
    <property type="term" value="P:dTDP-rhamnose biosynthetic process"/>
    <property type="evidence" value="ECO:0007669"/>
    <property type="project" value="UniProtKB-UniPathway"/>
</dbReference>
<reference evidence="9 11" key="2">
    <citation type="submission" date="2016-10" db="EMBL/GenBank/DDBJ databases">
        <authorList>
            <person name="de Groot N.N."/>
        </authorList>
    </citation>
    <scope>NUCLEOTIDE SEQUENCE [LARGE SCALE GENOMIC DNA]</scope>
    <source>
        <strain evidence="9 11">DSM 23048</strain>
    </source>
</reference>
<dbReference type="Gene3D" id="3.90.25.10">
    <property type="entry name" value="UDP-galactose 4-epimerase, domain 1"/>
    <property type="match status" value="1"/>
</dbReference>
<dbReference type="Gene3D" id="3.40.50.720">
    <property type="entry name" value="NAD(P)-binding Rossmann-like Domain"/>
    <property type="match status" value="1"/>
</dbReference>
<proteinExistence type="inferred from homology"/>
<comment type="similarity">
    <text evidence="2 6">Belongs to the dTDP-4-dehydrorhamnose reductase family.</text>
</comment>
<feature type="domain" description="RmlD-like substrate binding" evidence="7">
    <location>
        <begin position="3"/>
        <end position="255"/>
    </location>
</feature>
<sequence>MKKVLVTGAAGQTGQCMKSLVDDYGDVSFVFFDSTSLDISDKLKLDEVFGLERPDYCVNLAAYTAVDKAEDDKELAFKVNAEAVLYLAEVCNKYNCVLMHISTDFVFDGEKRVPYVVSDIPNPINVYGASKLQGELYIKANMERYYIVRTSWVYSDYGHNFKKTMLRLAETRNEISVVNDQIGCPTDAMDLCHFLLSLIQGSKAYGIYHFSGGIVCSWYDFAISIFKENNISIKVNPISTEEYPTRARRPKYSVLG</sequence>
<evidence type="ECO:0000256" key="6">
    <source>
        <dbReference type="RuleBase" id="RU364082"/>
    </source>
</evidence>
<evidence type="ECO:0000313" key="10">
    <source>
        <dbReference type="Proteomes" id="UP000076630"/>
    </source>
</evidence>
<dbReference type="Pfam" id="PF04321">
    <property type="entry name" value="RmlD_sub_bind"/>
    <property type="match status" value="1"/>
</dbReference>
<dbReference type="Proteomes" id="UP000183077">
    <property type="component" value="Unassembled WGS sequence"/>
</dbReference>